<gene>
    <name evidence="1" type="ORF">BREV_BREV_00786</name>
</gene>
<protein>
    <submittedName>
        <fullName evidence="1">Uncharacterized protein</fullName>
    </submittedName>
</protein>
<name>A0A7Z9C3K4_9CAUL</name>
<dbReference type="Proteomes" id="UP000289220">
    <property type="component" value="Unassembled WGS sequence"/>
</dbReference>
<evidence type="ECO:0000313" key="2">
    <source>
        <dbReference type="Proteomes" id="UP000289220"/>
    </source>
</evidence>
<dbReference type="AlphaFoldDB" id="A0A7Z9C3K4"/>
<accession>A0A7Z9C3K4</accession>
<organism evidence="1 2">
    <name type="scientific">Brevundimonas mediterranea</name>
    <dbReference type="NCBI Taxonomy" id="74329"/>
    <lineage>
        <taxon>Bacteria</taxon>
        <taxon>Pseudomonadati</taxon>
        <taxon>Pseudomonadota</taxon>
        <taxon>Alphaproteobacteria</taxon>
        <taxon>Caulobacterales</taxon>
        <taxon>Caulobacteraceae</taxon>
        <taxon>Brevundimonas</taxon>
    </lineage>
</organism>
<reference evidence="1 2" key="1">
    <citation type="submission" date="2018-11" db="EMBL/GenBank/DDBJ databases">
        <authorList>
            <person name="Peiro R."/>
            <person name="Begona"/>
            <person name="Cbmso G."/>
            <person name="Lopez M."/>
            <person name="Gonzalez S."/>
            <person name="Sacristan E."/>
            <person name="Castillo E."/>
        </authorList>
    </citation>
    <scope>NUCLEOTIDE SEQUENCE [LARGE SCALE GENOMIC DNA]</scope>
    <source>
        <strain evidence="1">Brev_genome</strain>
    </source>
</reference>
<proteinExistence type="predicted"/>
<comment type="caution">
    <text evidence="1">The sequence shown here is derived from an EMBL/GenBank/DDBJ whole genome shotgun (WGS) entry which is preliminary data.</text>
</comment>
<evidence type="ECO:0000313" key="1">
    <source>
        <dbReference type="EMBL" id="VDC48660.1"/>
    </source>
</evidence>
<sequence>MRARVAPEVEAAKARIERALQEPTYDPEAYPYVLAKLDPAWARKVGCERLRAYAAEKQGAPPDC</sequence>
<keyword evidence="2" id="KW-1185">Reference proteome</keyword>
<dbReference type="EMBL" id="UXHF01000010">
    <property type="protein sequence ID" value="VDC48660.1"/>
    <property type="molecule type" value="Genomic_DNA"/>
</dbReference>